<evidence type="ECO:0000313" key="5">
    <source>
        <dbReference type="EMBL" id="MFD0801626.1"/>
    </source>
</evidence>
<dbReference type="Gene3D" id="1.10.10.10">
    <property type="entry name" value="Winged helix-like DNA-binding domain superfamily/Winged helix DNA-binding domain"/>
    <property type="match status" value="1"/>
</dbReference>
<keyword evidence="6" id="KW-1185">Reference proteome</keyword>
<evidence type="ECO:0000256" key="2">
    <source>
        <dbReference type="ARBA" id="ARBA00023125"/>
    </source>
</evidence>
<sequence length="263" mass="28704">MSTRRGEARPQEARQQAIAEFVAEQGSATAVELAELTGVSVMTVHRDLDELARRGLLRKFRGGVSAQPSTVFESDAEYRLNARIEQKRAIAARAVDLVEPGSSVMLDDSTTALQLAALLEPLAPLTVVTNYRRTIEEVRTMKDVRLIALGGDYFRTHDSFNGLPCTEAIASVSVDTAFISTSAMTAAMTYHQEQEIVVVKRAMLASAATKVLLMDSSKMPRTALHHLAPVDSYDRVIVDDGADPALLAELRDRVEVEVAPTKH</sequence>
<dbReference type="PANTHER" id="PTHR30363:SF44">
    <property type="entry name" value="AGA OPERON TRANSCRIPTIONAL REPRESSOR-RELATED"/>
    <property type="match status" value="1"/>
</dbReference>
<protein>
    <submittedName>
        <fullName evidence="5">DeoR/GlpR family DNA-binding transcription regulator</fullName>
    </submittedName>
</protein>
<evidence type="ECO:0000313" key="6">
    <source>
        <dbReference type="Proteomes" id="UP001596956"/>
    </source>
</evidence>
<dbReference type="Gene3D" id="3.40.50.1360">
    <property type="match status" value="1"/>
</dbReference>
<proteinExistence type="predicted"/>
<comment type="caution">
    <text evidence="5">The sequence shown here is derived from an EMBL/GenBank/DDBJ whole genome shotgun (WGS) entry which is preliminary data.</text>
</comment>
<dbReference type="SUPFAM" id="SSF100950">
    <property type="entry name" value="NagB/RpiA/CoA transferase-like"/>
    <property type="match status" value="1"/>
</dbReference>
<name>A0ABW3BE64_9ACTN</name>
<dbReference type="InterPro" id="IPR050313">
    <property type="entry name" value="Carb_Metab_HTH_regulators"/>
</dbReference>
<dbReference type="GO" id="GO:0003677">
    <property type="term" value="F:DNA binding"/>
    <property type="evidence" value="ECO:0007669"/>
    <property type="project" value="UniProtKB-KW"/>
</dbReference>
<dbReference type="InterPro" id="IPR018356">
    <property type="entry name" value="Tscrpt_reg_HTH_DeoR_CS"/>
</dbReference>
<dbReference type="EMBL" id="JBHTHR010000262">
    <property type="protein sequence ID" value="MFD0801626.1"/>
    <property type="molecule type" value="Genomic_DNA"/>
</dbReference>
<keyword evidence="1" id="KW-0805">Transcription regulation</keyword>
<dbReference type="SMART" id="SM00420">
    <property type="entry name" value="HTH_DEOR"/>
    <property type="match status" value="1"/>
</dbReference>
<dbReference type="PROSITE" id="PS00894">
    <property type="entry name" value="HTH_DEOR_1"/>
    <property type="match status" value="1"/>
</dbReference>
<keyword evidence="2 5" id="KW-0238">DNA-binding</keyword>
<dbReference type="InterPro" id="IPR014036">
    <property type="entry name" value="DeoR-like_C"/>
</dbReference>
<dbReference type="SMART" id="SM01134">
    <property type="entry name" value="DeoRC"/>
    <property type="match status" value="1"/>
</dbReference>
<dbReference type="InterPro" id="IPR001034">
    <property type="entry name" value="DeoR_HTH"/>
</dbReference>
<evidence type="ECO:0000256" key="3">
    <source>
        <dbReference type="ARBA" id="ARBA00023163"/>
    </source>
</evidence>
<dbReference type="InterPro" id="IPR036390">
    <property type="entry name" value="WH_DNA-bd_sf"/>
</dbReference>
<keyword evidence="3" id="KW-0804">Transcription</keyword>
<dbReference type="PANTHER" id="PTHR30363">
    <property type="entry name" value="HTH-TYPE TRANSCRIPTIONAL REGULATOR SRLR-RELATED"/>
    <property type="match status" value="1"/>
</dbReference>
<evidence type="ECO:0000256" key="1">
    <source>
        <dbReference type="ARBA" id="ARBA00023015"/>
    </source>
</evidence>
<dbReference type="PRINTS" id="PR00037">
    <property type="entry name" value="HTHLACR"/>
</dbReference>
<dbReference type="InterPro" id="IPR036388">
    <property type="entry name" value="WH-like_DNA-bd_sf"/>
</dbReference>
<dbReference type="InterPro" id="IPR037171">
    <property type="entry name" value="NagB/RpiA_transferase-like"/>
</dbReference>
<dbReference type="Pfam" id="PF08220">
    <property type="entry name" value="HTH_DeoR"/>
    <property type="match status" value="1"/>
</dbReference>
<accession>A0ABW3BE64</accession>
<dbReference type="PROSITE" id="PS51000">
    <property type="entry name" value="HTH_DEOR_2"/>
    <property type="match status" value="1"/>
</dbReference>
<evidence type="ECO:0000259" key="4">
    <source>
        <dbReference type="PROSITE" id="PS51000"/>
    </source>
</evidence>
<gene>
    <name evidence="5" type="ORF">ACFQZU_09900</name>
</gene>
<feature type="domain" description="HTH deoR-type" evidence="4">
    <location>
        <begin position="11"/>
        <end position="66"/>
    </location>
</feature>
<reference evidence="6" key="1">
    <citation type="journal article" date="2019" name="Int. J. Syst. Evol. Microbiol.">
        <title>The Global Catalogue of Microorganisms (GCM) 10K type strain sequencing project: providing services to taxonomists for standard genome sequencing and annotation.</title>
        <authorList>
            <consortium name="The Broad Institute Genomics Platform"/>
            <consortium name="The Broad Institute Genome Sequencing Center for Infectious Disease"/>
            <person name="Wu L."/>
            <person name="Ma J."/>
        </authorList>
    </citation>
    <scope>NUCLEOTIDE SEQUENCE [LARGE SCALE GENOMIC DNA]</scope>
    <source>
        <strain evidence="6">CCUG 63369</strain>
    </source>
</reference>
<organism evidence="5 6">
    <name type="scientific">Streptomonospora algeriensis</name>
    <dbReference type="NCBI Taxonomy" id="995084"/>
    <lineage>
        <taxon>Bacteria</taxon>
        <taxon>Bacillati</taxon>
        <taxon>Actinomycetota</taxon>
        <taxon>Actinomycetes</taxon>
        <taxon>Streptosporangiales</taxon>
        <taxon>Nocardiopsidaceae</taxon>
        <taxon>Streptomonospora</taxon>
    </lineage>
</organism>
<dbReference type="SUPFAM" id="SSF46785">
    <property type="entry name" value="Winged helix' DNA-binding domain"/>
    <property type="match status" value="1"/>
</dbReference>
<dbReference type="Pfam" id="PF00455">
    <property type="entry name" value="DeoRC"/>
    <property type="match status" value="1"/>
</dbReference>
<dbReference type="Proteomes" id="UP001596956">
    <property type="component" value="Unassembled WGS sequence"/>
</dbReference>